<evidence type="ECO:0000313" key="3">
    <source>
        <dbReference type="Proteomes" id="UP000198619"/>
    </source>
</evidence>
<dbReference type="Pfam" id="PF06149">
    <property type="entry name" value="DUF969"/>
    <property type="match status" value="1"/>
</dbReference>
<sequence length="224" mass="24509">MIKLIGVLIVVLGFALKLDIIAVVLVSGLATGLVSGLSFTEILNILGTSFVDTRYMTLFVLTLPVIGICERYGLREMATELISRAKNVTTGKLLSFYTFIREVAAAMSLRLGGHPQFIRPLINPMAQGAAISKYGPLDEDDEESIKAHAAAVENYGNFFAQNIFIANSGVLLIVSTLEKLNYNVDPSDVAKASVPIAICTFVVVFIFNYLLDRKLARKYAKRNK</sequence>
<dbReference type="InterPro" id="IPR010374">
    <property type="entry name" value="DUF969"/>
</dbReference>
<evidence type="ECO:0000256" key="1">
    <source>
        <dbReference type="SAM" id="Phobius"/>
    </source>
</evidence>
<dbReference type="STRING" id="84698.SAMN04488528_101840"/>
<dbReference type="Proteomes" id="UP000198619">
    <property type="component" value="Unassembled WGS sequence"/>
</dbReference>
<reference evidence="2 3" key="1">
    <citation type="submission" date="2016-10" db="EMBL/GenBank/DDBJ databases">
        <authorList>
            <person name="de Groot N.N."/>
        </authorList>
    </citation>
    <scope>NUCLEOTIDE SEQUENCE [LARGE SCALE GENOMIC DNA]</scope>
    <source>
        <strain evidence="2 3">DSM 12271</strain>
    </source>
</reference>
<organism evidence="2 3">
    <name type="scientific">Clostridium frigidicarnis</name>
    <dbReference type="NCBI Taxonomy" id="84698"/>
    <lineage>
        <taxon>Bacteria</taxon>
        <taxon>Bacillati</taxon>
        <taxon>Bacillota</taxon>
        <taxon>Clostridia</taxon>
        <taxon>Eubacteriales</taxon>
        <taxon>Clostridiaceae</taxon>
        <taxon>Clostridium</taxon>
    </lineage>
</organism>
<protein>
    <submittedName>
        <fullName evidence="2">Uncharacterized membrane protein</fullName>
    </submittedName>
</protein>
<accession>A0A1I0Z861</accession>
<evidence type="ECO:0000313" key="2">
    <source>
        <dbReference type="EMBL" id="SFB21804.1"/>
    </source>
</evidence>
<keyword evidence="3" id="KW-1185">Reference proteome</keyword>
<feature type="transmembrane region" description="Helical" evidence="1">
    <location>
        <begin position="7"/>
        <end position="35"/>
    </location>
</feature>
<keyword evidence="1" id="KW-0472">Membrane</keyword>
<feature type="transmembrane region" description="Helical" evidence="1">
    <location>
        <begin position="158"/>
        <end position="177"/>
    </location>
</feature>
<proteinExistence type="predicted"/>
<dbReference type="AlphaFoldDB" id="A0A1I0Z861"/>
<feature type="transmembrane region" description="Helical" evidence="1">
    <location>
        <begin position="55"/>
        <end position="74"/>
    </location>
</feature>
<keyword evidence="1" id="KW-0812">Transmembrane</keyword>
<feature type="transmembrane region" description="Helical" evidence="1">
    <location>
        <begin position="189"/>
        <end position="211"/>
    </location>
</feature>
<dbReference type="EMBL" id="FOKI01000018">
    <property type="protein sequence ID" value="SFB21804.1"/>
    <property type="molecule type" value="Genomic_DNA"/>
</dbReference>
<gene>
    <name evidence="2" type="ORF">SAMN04488528_101840</name>
</gene>
<name>A0A1I0Z861_9CLOT</name>
<keyword evidence="1" id="KW-1133">Transmembrane helix</keyword>